<dbReference type="Gene3D" id="1.10.101.10">
    <property type="entry name" value="PGBD-like superfamily/PGBD"/>
    <property type="match status" value="1"/>
</dbReference>
<dbReference type="FunFam" id="2.30.42.10:FF:000063">
    <property type="entry name" value="Peptidase, S41 family"/>
    <property type="match status" value="1"/>
</dbReference>
<feature type="region of interest" description="Disordered" evidence="6">
    <location>
        <begin position="1"/>
        <end position="41"/>
    </location>
</feature>
<keyword evidence="7" id="KW-0812">Transmembrane</keyword>
<name>A0A0R2BI50_9LACO</name>
<dbReference type="PROSITE" id="PS50106">
    <property type="entry name" value="PDZ"/>
    <property type="match status" value="1"/>
</dbReference>
<feature type="domain" description="PDZ" evidence="8">
    <location>
        <begin position="133"/>
        <end position="203"/>
    </location>
</feature>
<keyword evidence="7" id="KW-1133">Transmembrane helix</keyword>
<dbReference type="InterPro" id="IPR004447">
    <property type="entry name" value="Peptidase_S41A"/>
</dbReference>
<dbReference type="Pfam" id="PF22694">
    <property type="entry name" value="CtpB_N-like"/>
    <property type="match status" value="1"/>
</dbReference>
<dbReference type="SUPFAM" id="SSF50156">
    <property type="entry name" value="PDZ domain-like"/>
    <property type="match status" value="1"/>
</dbReference>
<accession>A0A0R2BI50</accession>
<comment type="caution">
    <text evidence="9">The sequence shown here is derived from an EMBL/GenBank/DDBJ whole genome shotgun (WGS) entry which is preliminary data.</text>
</comment>
<dbReference type="SMART" id="SM00245">
    <property type="entry name" value="TSPc"/>
    <property type="match status" value="1"/>
</dbReference>
<evidence type="ECO:0000259" key="8">
    <source>
        <dbReference type="PROSITE" id="PS50106"/>
    </source>
</evidence>
<dbReference type="InterPro" id="IPR002477">
    <property type="entry name" value="Peptidoglycan-bd-like"/>
</dbReference>
<evidence type="ECO:0000256" key="1">
    <source>
        <dbReference type="ARBA" id="ARBA00009179"/>
    </source>
</evidence>
<protein>
    <submittedName>
        <fullName evidence="9">Carboxy-terminal processing protease CtpA</fullName>
    </submittedName>
</protein>
<dbReference type="AlphaFoldDB" id="A0A0R2BI50"/>
<sequence length="512" mass="55253">MADKQNTPQSEDQVESGQDLKATTTEGVEPTTSHSSKKRRRPRVKRFTRFTYWFSILVALAVGMIAGVLIVMHQIQPTLRLNNELNEVLGVYQTVKTNYYQKVSQKQLVNGAVEGMLNSLDDPFSQYLDVDQTSSLNDSTSGSFEGIGAEVQKSEQAIKIVSPIKGSPAEKAGLKANDLIMKINGKSTANLSVDQAVSKIRGTKGTKVTLEIKRGAATFTIKVKRGKVDQASVTGQLAPSDKTIGQIQISTFAENTASGMKKTIKQLRQEGATRFVIDVRGNPGGLMNSALAISSMFLKNGQIIMQVKARTGKAEVYKAGKSYDDGFKVTEPVVVLADSGSASAAEIFSAALQQSAHVKIVGTQTYGKGTVQTVIPLNNDSEMKFTTAKWLTPNGSWINKKGITPDIKADYPELAKLGLISSGKTLKLGSVGNQVELLQTNLKNLGYSVKVTSIYDDQTVAAVKQLQAKAKLAKQDGVFEDTTRTALYTEVATYLINHDNTMIAGIKAVTAE</sequence>
<dbReference type="CDD" id="cd06782">
    <property type="entry name" value="cpPDZ_CPP-like"/>
    <property type="match status" value="1"/>
</dbReference>
<comment type="similarity">
    <text evidence="1 5">Belongs to the peptidase S41A family.</text>
</comment>
<dbReference type="GO" id="GO:0006508">
    <property type="term" value="P:proteolysis"/>
    <property type="evidence" value="ECO:0007669"/>
    <property type="project" value="UniProtKB-KW"/>
</dbReference>
<dbReference type="GO" id="GO:0030288">
    <property type="term" value="C:outer membrane-bounded periplasmic space"/>
    <property type="evidence" value="ECO:0007669"/>
    <property type="project" value="TreeGrafter"/>
</dbReference>
<dbReference type="NCBIfam" id="TIGR00225">
    <property type="entry name" value="prc"/>
    <property type="match status" value="1"/>
</dbReference>
<dbReference type="GO" id="GO:0004175">
    <property type="term" value="F:endopeptidase activity"/>
    <property type="evidence" value="ECO:0007669"/>
    <property type="project" value="TreeGrafter"/>
</dbReference>
<dbReference type="InterPro" id="IPR055210">
    <property type="entry name" value="CtpA/B_N"/>
</dbReference>
<organism evidence="9 10">
    <name type="scientific">Lapidilactobacillus dextrinicus DSM 20335</name>
    <dbReference type="NCBI Taxonomy" id="1423738"/>
    <lineage>
        <taxon>Bacteria</taxon>
        <taxon>Bacillati</taxon>
        <taxon>Bacillota</taxon>
        <taxon>Bacilli</taxon>
        <taxon>Lactobacillales</taxon>
        <taxon>Lactobacillaceae</taxon>
        <taxon>Lapidilactobacillus</taxon>
    </lineage>
</organism>
<dbReference type="SUPFAM" id="SSF52096">
    <property type="entry name" value="ClpP/crotonase"/>
    <property type="match status" value="1"/>
</dbReference>
<dbReference type="Gene3D" id="3.90.226.10">
    <property type="entry name" value="2-enoyl-CoA Hydratase, Chain A, domain 1"/>
    <property type="match status" value="1"/>
</dbReference>
<dbReference type="SMART" id="SM00228">
    <property type="entry name" value="PDZ"/>
    <property type="match status" value="1"/>
</dbReference>
<dbReference type="Proteomes" id="UP000051813">
    <property type="component" value="Unassembled WGS sequence"/>
</dbReference>
<dbReference type="PATRIC" id="fig|1423738.3.peg.1379"/>
<evidence type="ECO:0000256" key="4">
    <source>
        <dbReference type="ARBA" id="ARBA00022825"/>
    </source>
</evidence>
<dbReference type="CDD" id="cd07560">
    <property type="entry name" value="Peptidase_S41_CPP"/>
    <property type="match status" value="1"/>
</dbReference>
<dbReference type="InterPro" id="IPR036366">
    <property type="entry name" value="PGBDSf"/>
</dbReference>
<dbReference type="STRING" id="1423738.FC84_GL001365"/>
<dbReference type="Pfam" id="PF03572">
    <property type="entry name" value="Peptidase_S41"/>
    <property type="match status" value="1"/>
</dbReference>
<gene>
    <name evidence="9" type="ORF">FC84_GL001365</name>
</gene>
<proteinExistence type="inferred from homology"/>
<dbReference type="InterPro" id="IPR036034">
    <property type="entry name" value="PDZ_sf"/>
</dbReference>
<dbReference type="PANTHER" id="PTHR32060">
    <property type="entry name" value="TAIL-SPECIFIC PROTEASE"/>
    <property type="match status" value="1"/>
</dbReference>
<dbReference type="Pfam" id="PF00595">
    <property type="entry name" value="PDZ"/>
    <property type="match status" value="1"/>
</dbReference>
<dbReference type="RefSeq" id="WP_057754945.1">
    <property type="nucleotide sequence ID" value="NZ_AYYK01000004.1"/>
</dbReference>
<dbReference type="Gene3D" id="2.30.42.10">
    <property type="match status" value="1"/>
</dbReference>
<dbReference type="PANTHER" id="PTHR32060:SF30">
    <property type="entry name" value="CARBOXY-TERMINAL PROCESSING PROTEASE CTPA"/>
    <property type="match status" value="1"/>
</dbReference>
<evidence type="ECO:0000256" key="6">
    <source>
        <dbReference type="SAM" id="MobiDB-lite"/>
    </source>
</evidence>
<evidence type="ECO:0000256" key="7">
    <source>
        <dbReference type="SAM" id="Phobius"/>
    </source>
</evidence>
<dbReference type="Pfam" id="PF01471">
    <property type="entry name" value="PG_binding_1"/>
    <property type="match status" value="1"/>
</dbReference>
<dbReference type="Gene3D" id="3.30.750.44">
    <property type="match status" value="1"/>
</dbReference>
<dbReference type="GO" id="GO:0007165">
    <property type="term" value="P:signal transduction"/>
    <property type="evidence" value="ECO:0007669"/>
    <property type="project" value="TreeGrafter"/>
</dbReference>
<dbReference type="InterPro" id="IPR005151">
    <property type="entry name" value="Tail-specific_protease"/>
</dbReference>
<reference evidence="9 10" key="1">
    <citation type="journal article" date="2015" name="Genome Announc.">
        <title>Expanding the biotechnology potential of lactobacilli through comparative genomics of 213 strains and associated genera.</title>
        <authorList>
            <person name="Sun Z."/>
            <person name="Harris H.M."/>
            <person name="McCann A."/>
            <person name="Guo C."/>
            <person name="Argimon S."/>
            <person name="Zhang W."/>
            <person name="Yang X."/>
            <person name="Jeffery I.B."/>
            <person name="Cooney J.C."/>
            <person name="Kagawa T.F."/>
            <person name="Liu W."/>
            <person name="Song Y."/>
            <person name="Salvetti E."/>
            <person name="Wrobel A."/>
            <person name="Rasinkangas P."/>
            <person name="Parkhill J."/>
            <person name="Rea M.C."/>
            <person name="O'Sullivan O."/>
            <person name="Ritari J."/>
            <person name="Douillard F.P."/>
            <person name="Paul Ross R."/>
            <person name="Yang R."/>
            <person name="Briner A.E."/>
            <person name="Felis G.E."/>
            <person name="de Vos W.M."/>
            <person name="Barrangou R."/>
            <person name="Klaenhammer T.R."/>
            <person name="Caufield P.W."/>
            <person name="Cui Y."/>
            <person name="Zhang H."/>
            <person name="O'Toole P.W."/>
        </authorList>
    </citation>
    <scope>NUCLEOTIDE SEQUENCE [LARGE SCALE GENOMIC DNA]</scope>
    <source>
        <strain evidence="9 10">DSM 20335</strain>
    </source>
</reference>
<dbReference type="EMBL" id="AYYK01000004">
    <property type="protein sequence ID" value="KRM79198.1"/>
    <property type="molecule type" value="Genomic_DNA"/>
</dbReference>
<dbReference type="SUPFAM" id="SSF47090">
    <property type="entry name" value="PGBD-like"/>
    <property type="match status" value="1"/>
</dbReference>
<evidence type="ECO:0000256" key="5">
    <source>
        <dbReference type="RuleBase" id="RU004404"/>
    </source>
</evidence>
<evidence type="ECO:0000256" key="2">
    <source>
        <dbReference type="ARBA" id="ARBA00022670"/>
    </source>
</evidence>
<dbReference type="InterPro" id="IPR036365">
    <property type="entry name" value="PGBD-like_sf"/>
</dbReference>
<evidence type="ECO:0000313" key="10">
    <source>
        <dbReference type="Proteomes" id="UP000051813"/>
    </source>
</evidence>
<evidence type="ECO:0000313" key="9">
    <source>
        <dbReference type="EMBL" id="KRM79198.1"/>
    </source>
</evidence>
<keyword evidence="10" id="KW-1185">Reference proteome</keyword>
<keyword evidence="2 5" id="KW-0645">Protease</keyword>
<dbReference type="InterPro" id="IPR029045">
    <property type="entry name" value="ClpP/crotonase-like_dom_sf"/>
</dbReference>
<feature type="transmembrane region" description="Helical" evidence="7">
    <location>
        <begin position="50"/>
        <end position="72"/>
    </location>
</feature>
<keyword evidence="3 5" id="KW-0378">Hydrolase</keyword>
<dbReference type="InterPro" id="IPR001478">
    <property type="entry name" value="PDZ"/>
</dbReference>
<evidence type="ECO:0000256" key="3">
    <source>
        <dbReference type="ARBA" id="ARBA00022801"/>
    </source>
</evidence>
<keyword evidence="7" id="KW-0472">Membrane</keyword>
<keyword evidence="4 5" id="KW-0720">Serine protease</keyword>
<feature type="compositionally biased region" description="Polar residues" evidence="6">
    <location>
        <begin position="1"/>
        <end position="11"/>
    </location>
</feature>
<dbReference type="GO" id="GO:0008236">
    <property type="term" value="F:serine-type peptidase activity"/>
    <property type="evidence" value="ECO:0007669"/>
    <property type="project" value="UniProtKB-KW"/>
</dbReference>